<reference evidence="2 3" key="1">
    <citation type="submission" date="2018-03" db="EMBL/GenBank/DDBJ databases">
        <title>Genomic Encyclopedia of Archaeal and Bacterial Type Strains, Phase II (KMG-II): from individual species to whole genera.</title>
        <authorList>
            <person name="Goeker M."/>
        </authorList>
    </citation>
    <scope>NUCLEOTIDE SEQUENCE [LARGE SCALE GENOMIC DNA]</scope>
    <source>
        <strain evidence="2 3">DSM 18107</strain>
    </source>
</reference>
<organism evidence="2 3">
    <name type="scientific">Chitinophaga ginsengisoli</name>
    <dbReference type="NCBI Taxonomy" id="363837"/>
    <lineage>
        <taxon>Bacteria</taxon>
        <taxon>Pseudomonadati</taxon>
        <taxon>Bacteroidota</taxon>
        <taxon>Chitinophagia</taxon>
        <taxon>Chitinophagales</taxon>
        <taxon>Chitinophagaceae</taxon>
        <taxon>Chitinophaga</taxon>
    </lineage>
</organism>
<dbReference type="PANTHER" id="PTHR30469:SF15">
    <property type="entry name" value="HLYD FAMILY OF SECRETION PROTEINS"/>
    <property type="match status" value="1"/>
</dbReference>
<dbReference type="Gene3D" id="2.40.50.100">
    <property type="match status" value="1"/>
</dbReference>
<proteinExistence type="predicted"/>
<name>A0A2P8FRU2_9BACT</name>
<dbReference type="RefSeq" id="WP_106604997.1">
    <property type="nucleotide sequence ID" value="NZ_PYGK01000015.1"/>
</dbReference>
<gene>
    <name evidence="2" type="ORF">CLV42_11523</name>
</gene>
<dbReference type="EMBL" id="PYGK01000015">
    <property type="protein sequence ID" value="PSL24436.1"/>
    <property type="molecule type" value="Genomic_DNA"/>
</dbReference>
<keyword evidence="3" id="KW-1185">Reference proteome</keyword>
<evidence type="ECO:0000313" key="2">
    <source>
        <dbReference type="EMBL" id="PSL24436.1"/>
    </source>
</evidence>
<dbReference type="GO" id="GO:0015562">
    <property type="term" value="F:efflux transmembrane transporter activity"/>
    <property type="evidence" value="ECO:0007669"/>
    <property type="project" value="TreeGrafter"/>
</dbReference>
<dbReference type="Proteomes" id="UP000240978">
    <property type="component" value="Unassembled WGS sequence"/>
</dbReference>
<dbReference type="AlphaFoldDB" id="A0A2P8FRU2"/>
<dbReference type="InterPro" id="IPR011053">
    <property type="entry name" value="Single_hybrid_motif"/>
</dbReference>
<dbReference type="SUPFAM" id="SSF51230">
    <property type="entry name" value="Single hybrid motif"/>
    <property type="match status" value="1"/>
</dbReference>
<dbReference type="OrthoDB" id="1435302at2"/>
<accession>A0A2P8FRU2</accession>
<dbReference type="Gene3D" id="2.40.420.20">
    <property type="match status" value="1"/>
</dbReference>
<feature type="signal peptide" evidence="1">
    <location>
        <begin position="1"/>
        <end position="28"/>
    </location>
</feature>
<keyword evidence="1" id="KW-0732">Signal</keyword>
<comment type="caution">
    <text evidence="2">The sequence shown here is derived from an EMBL/GenBank/DDBJ whole genome shotgun (WGS) entry which is preliminary data.</text>
</comment>
<evidence type="ECO:0000313" key="3">
    <source>
        <dbReference type="Proteomes" id="UP000240978"/>
    </source>
</evidence>
<dbReference type="GO" id="GO:1990281">
    <property type="term" value="C:efflux pump complex"/>
    <property type="evidence" value="ECO:0007669"/>
    <property type="project" value="TreeGrafter"/>
</dbReference>
<sequence length="313" mass="34420">MNPKTYYIITLASLIGLLYISCHSNVSAVDDSPAVETQTPVTVVSVVRDTMQEFVELNATATFLLKSYIKANTNGYLQSSRITPGELVAKGQTLFSIRTKEAESIGNTINALDSGFKFTGTNIIHAAESGYITELNHQPGDYVQDGEQLAVINTSKSFVFIMNMPYELRPALAGKNQVQLELPDKELLTGTIKAMMPAVDSASQTQRVVIEVQATHPIPENLVARVRIRKTFKTGVIMVPKAAVLTDETQSEFWVMKLRDSVTAIKIPVRKGIENNAMIEIYSPAISEHDRVLVSGNYGLEDTARVKIIPSQQ</sequence>
<feature type="chain" id="PRO_5015104284" evidence="1">
    <location>
        <begin position="29"/>
        <end position="313"/>
    </location>
</feature>
<dbReference type="PANTHER" id="PTHR30469">
    <property type="entry name" value="MULTIDRUG RESISTANCE PROTEIN MDTA"/>
    <property type="match status" value="1"/>
</dbReference>
<evidence type="ECO:0000256" key="1">
    <source>
        <dbReference type="SAM" id="SignalP"/>
    </source>
</evidence>
<protein>
    <submittedName>
        <fullName evidence="2">CusB/HlyD membrane fusion family barrel-sandwich protein</fullName>
    </submittedName>
</protein>